<evidence type="ECO:0000259" key="4">
    <source>
        <dbReference type="Pfam" id="PF20014"/>
    </source>
</evidence>
<evidence type="ECO:0000259" key="3">
    <source>
        <dbReference type="Pfam" id="PF20013"/>
    </source>
</evidence>
<dbReference type="Proteomes" id="UP001469365">
    <property type="component" value="Unassembled WGS sequence"/>
</dbReference>
<dbReference type="EMBL" id="JBBPCC010000012">
    <property type="protein sequence ID" value="MEK8129919.1"/>
    <property type="molecule type" value="Genomic_DNA"/>
</dbReference>
<evidence type="ECO:0008006" key="7">
    <source>
        <dbReference type="Google" id="ProtNLM"/>
    </source>
</evidence>
<keyword evidence="6" id="KW-1185">Reference proteome</keyword>
<dbReference type="RefSeq" id="WP_341417041.1">
    <property type="nucleotide sequence ID" value="NZ_JBBPCC010000012.1"/>
</dbReference>
<dbReference type="InterPro" id="IPR045402">
    <property type="entry name" value="GAP1-N2"/>
</dbReference>
<organism evidence="5 6">
    <name type="scientific">Paenibacillus filicis</name>
    <dbReference type="NCBI Taxonomy" id="669464"/>
    <lineage>
        <taxon>Bacteria</taxon>
        <taxon>Bacillati</taxon>
        <taxon>Bacillota</taxon>
        <taxon>Bacilli</taxon>
        <taxon>Bacillales</taxon>
        <taxon>Paenibacillaceae</taxon>
        <taxon>Paenibacillus</taxon>
    </lineage>
</organism>
<reference evidence="5 6" key="1">
    <citation type="submission" date="2024-04" db="EMBL/GenBank/DDBJ databases">
        <title>draft genome sequnece of Paenibacillus filicis.</title>
        <authorList>
            <person name="Kim D.-U."/>
        </authorList>
    </citation>
    <scope>NUCLEOTIDE SEQUENCE [LARGE SCALE GENOMIC DNA]</scope>
    <source>
        <strain evidence="5 6">KACC14197</strain>
    </source>
</reference>
<evidence type="ECO:0000256" key="2">
    <source>
        <dbReference type="SAM" id="Phobius"/>
    </source>
</evidence>
<accession>A0ABU9DM29</accession>
<dbReference type="InterPro" id="IPR045401">
    <property type="entry name" value="GAP1-M"/>
</dbReference>
<feature type="transmembrane region" description="Helical" evidence="2">
    <location>
        <begin position="771"/>
        <end position="789"/>
    </location>
</feature>
<proteinExistence type="predicted"/>
<dbReference type="Pfam" id="PF20014">
    <property type="entry name" value="GAP1-M"/>
    <property type="match status" value="1"/>
</dbReference>
<feature type="domain" description="GTPase-associated protein 1 N-terminal" evidence="3">
    <location>
        <begin position="8"/>
        <end position="147"/>
    </location>
</feature>
<sequence length="948" mass="104237">MIANGQRSIQQHYFTRAREGVFRANEGFDTVAVSPGLDALFIKSALHPYCYYKGPLELPENGENAGAEAYPAALAVYYADNGDLIIGQTAYVPEDFTGQRSAFFTHQYVIPSTRKDEWVRHPERIFAIQDFAVSHDAAQGKELPELLEAAAIPTSDQTQSQHPDVLLSQLGITRETFEMLLMSMMASVTNRRKVYVVLGGEPDRAERDARRLMQILWSCMPYAFRRRMGVLTFSGEAEGKQHLHVTFLGKGALRQSDRQLEREMLFDLSAGRLAGVESAGGAGRWMETIWTLRGEPERLQALFDFCEQALAGLDAGHALSLSAYEELCTLFTIEQGGPAGDALYDADRKQVWHSLASYMKGEGEATRKPRLHELFVRLLRLETADVKRTGDPLLIDAMLGCEAYAERGERALLSRAVALFIMRAAAGGDTAATVPLLEPVQRRPEMFRSVFRELYSLSPRTAESCAAFVLGRIDGTRALQTALAFWLTYADPLSLNFFAGETVSAVKRLLAKETPGRKVDNGAALFRFFEELSEQPGLERYADYCELLKLEIQLMLLEEAPLAELEAEHVIRLGFMLDPPAPELLPHLTKGHRLTLELWSAVYGVLNMERGGEARAAAAMSKLGPLELDRAQAFLRGVWRNGLPRSAFSGMAFAFYGGGGGEAGKWGTFDFDPMLDYVAQAAGSKETVYEFIEWSASDERFIGSSGGIDPHYRAALNRYFDRYDNGALRMKPVRERLMALPNDAFIALFREIRARQAPGWQRLILRRRKPLLLAVLVAVTVFIIIPAIWTPVSAFIMRPVPELRVTELPERTASDVIVVKAEAADSYDKLPNIYINDVLAGQGKVSREIFLASGVNTITIKAENKYGRSPETVTKTIILEQTVGPKLPVSTSSTTGGTTDGVSASGTGGAGTTGTTGTTGGTKQGTKTDTTKSGQTGNGGTKGTTLRE</sequence>
<dbReference type="Pfam" id="PF20013">
    <property type="entry name" value="GAP1-N2"/>
    <property type="match status" value="1"/>
</dbReference>
<comment type="caution">
    <text evidence="5">The sequence shown here is derived from an EMBL/GenBank/DDBJ whole genome shotgun (WGS) entry which is preliminary data.</text>
</comment>
<gene>
    <name evidence="5" type="ORF">WMW72_18615</name>
</gene>
<feature type="region of interest" description="Disordered" evidence="1">
    <location>
        <begin position="886"/>
        <end position="948"/>
    </location>
</feature>
<keyword evidence="2" id="KW-0812">Transmembrane</keyword>
<feature type="domain" description="GTPase-associated protein 1 middle" evidence="4">
    <location>
        <begin position="166"/>
        <end position="269"/>
    </location>
</feature>
<keyword evidence="2" id="KW-1133">Transmembrane helix</keyword>
<name>A0ABU9DM29_9BACL</name>
<feature type="compositionally biased region" description="Gly residues" evidence="1">
    <location>
        <begin position="906"/>
        <end position="923"/>
    </location>
</feature>
<protein>
    <recommendedName>
        <fullName evidence="7">Glycosyltransferase</fullName>
    </recommendedName>
</protein>
<feature type="compositionally biased region" description="Low complexity" evidence="1">
    <location>
        <begin position="924"/>
        <end position="935"/>
    </location>
</feature>
<evidence type="ECO:0000313" key="5">
    <source>
        <dbReference type="EMBL" id="MEK8129919.1"/>
    </source>
</evidence>
<keyword evidence="2" id="KW-0472">Membrane</keyword>
<feature type="compositionally biased region" description="Low complexity" evidence="1">
    <location>
        <begin position="889"/>
        <end position="905"/>
    </location>
</feature>
<evidence type="ECO:0000313" key="6">
    <source>
        <dbReference type="Proteomes" id="UP001469365"/>
    </source>
</evidence>
<evidence type="ECO:0000256" key="1">
    <source>
        <dbReference type="SAM" id="MobiDB-lite"/>
    </source>
</evidence>